<organism evidence="4 5">
    <name type="scientific">Microthyrium microscopicum</name>
    <dbReference type="NCBI Taxonomy" id="703497"/>
    <lineage>
        <taxon>Eukaryota</taxon>
        <taxon>Fungi</taxon>
        <taxon>Dikarya</taxon>
        <taxon>Ascomycota</taxon>
        <taxon>Pezizomycotina</taxon>
        <taxon>Dothideomycetes</taxon>
        <taxon>Dothideomycetes incertae sedis</taxon>
        <taxon>Microthyriales</taxon>
        <taxon>Microthyriaceae</taxon>
        <taxon>Microthyrium</taxon>
    </lineage>
</organism>
<dbReference type="PANTHER" id="PTHR34883">
    <property type="entry name" value="SERINE-RICH PROTEIN, PUTATIVE-RELATED-RELATED"/>
    <property type="match status" value="1"/>
</dbReference>
<evidence type="ECO:0000256" key="3">
    <source>
        <dbReference type="SAM" id="SignalP"/>
    </source>
</evidence>
<keyword evidence="3" id="KW-0732">Signal</keyword>
<reference evidence="4" key="1">
    <citation type="journal article" date="2020" name="Stud. Mycol.">
        <title>101 Dothideomycetes genomes: a test case for predicting lifestyles and emergence of pathogens.</title>
        <authorList>
            <person name="Haridas S."/>
            <person name="Albert R."/>
            <person name="Binder M."/>
            <person name="Bloem J."/>
            <person name="Labutti K."/>
            <person name="Salamov A."/>
            <person name="Andreopoulos B."/>
            <person name="Baker S."/>
            <person name="Barry K."/>
            <person name="Bills G."/>
            <person name="Bluhm B."/>
            <person name="Cannon C."/>
            <person name="Castanera R."/>
            <person name="Culley D."/>
            <person name="Daum C."/>
            <person name="Ezra D."/>
            <person name="Gonzalez J."/>
            <person name="Henrissat B."/>
            <person name="Kuo A."/>
            <person name="Liang C."/>
            <person name="Lipzen A."/>
            <person name="Lutzoni F."/>
            <person name="Magnuson J."/>
            <person name="Mondo S."/>
            <person name="Nolan M."/>
            <person name="Ohm R."/>
            <person name="Pangilinan J."/>
            <person name="Park H.-J."/>
            <person name="Ramirez L."/>
            <person name="Alfaro M."/>
            <person name="Sun H."/>
            <person name="Tritt A."/>
            <person name="Yoshinaga Y."/>
            <person name="Zwiers L.-H."/>
            <person name="Turgeon B."/>
            <person name="Goodwin S."/>
            <person name="Spatafora J."/>
            <person name="Crous P."/>
            <person name="Grigoriev I."/>
        </authorList>
    </citation>
    <scope>NUCLEOTIDE SEQUENCE</scope>
    <source>
        <strain evidence="4">CBS 115976</strain>
    </source>
</reference>
<feature type="signal peptide" evidence="3">
    <location>
        <begin position="1"/>
        <end position="21"/>
    </location>
</feature>
<name>A0A6A6UMN4_9PEZI</name>
<feature type="compositionally biased region" description="Polar residues" evidence="1">
    <location>
        <begin position="344"/>
        <end position="372"/>
    </location>
</feature>
<feature type="region of interest" description="Disordered" evidence="1">
    <location>
        <begin position="269"/>
        <end position="302"/>
    </location>
</feature>
<feature type="region of interest" description="Disordered" evidence="1">
    <location>
        <begin position="25"/>
        <end position="46"/>
    </location>
</feature>
<feature type="region of interest" description="Disordered" evidence="1">
    <location>
        <begin position="194"/>
        <end position="224"/>
    </location>
</feature>
<dbReference type="AlphaFoldDB" id="A0A6A6UMN4"/>
<keyword evidence="5" id="KW-1185">Reference proteome</keyword>
<sequence>MILSRGQLALTISALLLSVCAQSSSSTTSGSASSTSSSASASSSSASSKPKVHIVAVGANGDFSYHPNETIADVGDIVSFQFYPTNHSVVRGEYSGSNSCGSAGCNPCVPYELIHPDEQSSGFHSQNILTNSFNPSNEGNTYNITIKDLNPIWYYCTALTSCAPNGMVGVINPAEGETVAKQIAAAKMQTLELGPGQSWPIEGQQAGSSQPNHNSTAPSTPAVTHDHKLSAGAIAGIAVGAAVVVILAAALCYFVGRSNTYREVIKDQNTRSDGVPSEIGGNAGYGSPQSASQTPHPYQDHRVSGQTAYTNMSHVSPQVEAGTFMGYNRNTGAPEFATEAPSGGQEQSYKSHPGHTSMQSAYGDPQHQQQTYELPGEHPQVAEMQSATTSHQPKYE</sequence>
<feature type="compositionally biased region" description="Polar residues" evidence="1">
    <location>
        <begin position="205"/>
        <end position="222"/>
    </location>
</feature>
<dbReference type="Gene3D" id="2.60.40.420">
    <property type="entry name" value="Cupredoxins - blue copper proteins"/>
    <property type="match status" value="1"/>
</dbReference>
<feature type="compositionally biased region" description="Polar residues" evidence="1">
    <location>
        <begin position="383"/>
        <end position="396"/>
    </location>
</feature>
<dbReference type="InterPro" id="IPR052953">
    <property type="entry name" value="Ser-rich/MCO-related"/>
</dbReference>
<feature type="transmembrane region" description="Helical" evidence="2">
    <location>
        <begin position="233"/>
        <end position="256"/>
    </location>
</feature>
<dbReference type="SUPFAM" id="SSF49503">
    <property type="entry name" value="Cupredoxins"/>
    <property type="match status" value="1"/>
</dbReference>
<feature type="compositionally biased region" description="Polar residues" evidence="1">
    <location>
        <begin position="287"/>
        <end position="296"/>
    </location>
</feature>
<protein>
    <recommendedName>
        <fullName evidence="6">Cupredoxin</fullName>
    </recommendedName>
</protein>
<evidence type="ECO:0000313" key="4">
    <source>
        <dbReference type="EMBL" id="KAF2672338.1"/>
    </source>
</evidence>
<keyword evidence="2" id="KW-1133">Transmembrane helix</keyword>
<feature type="chain" id="PRO_5025649362" description="Cupredoxin" evidence="3">
    <location>
        <begin position="22"/>
        <end position="396"/>
    </location>
</feature>
<dbReference type="InterPro" id="IPR008972">
    <property type="entry name" value="Cupredoxin"/>
</dbReference>
<keyword evidence="2" id="KW-0472">Membrane</keyword>
<evidence type="ECO:0008006" key="6">
    <source>
        <dbReference type="Google" id="ProtNLM"/>
    </source>
</evidence>
<accession>A0A6A6UMN4</accession>
<dbReference type="EMBL" id="MU004232">
    <property type="protein sequence ID" value="KAF2672338.1"/>
    <property type="molecule type" value="Genomic_DNA"/>
</dbReference>
<evidence type="ECO:0000256" key="2">
    <source>
        <dbReference type="SAM" id="Phobius"/>
    </source>
</evidence>
<dbReference type="Proteomes" id="UP000799302">
    <property type="component" value="Unassembled WGS sequence"/>
</dbReference>
<dbReference type="PANTHER" id="PTHR34883:SF8">
    <property type="entry name" value="EXTRACELLULAR SERINE-RICH PROTEIN (AFU_ORTHOLOGUE AFUA_6G00670)"/>
    <property type="match status" value="1"/>
</dbReference>
<evidence type="ECO:0000313" key="5">
    <source>
        <dbReference type="Proteomes" id="UP000799302"/>
    </source>
</evidence>
<proteinExistence type="predicted"/>
<gene>
    <name evidence="4" type="ORF">BT63DRAFT_422820</name>
</gene>
<keyword evidence="2" id="KW-0812">Transmembrane</keyword>
<evidence type="ECO:0000256" key="1">
    <source>
        <dbReference type="SAM" id="MobiDB-lite"/>
    </source>
</evidence>
<feature type="region of interest" description="Disordered" evidence="1">
    <location>
        <begin position="324"/>
        <end position="396"/>
    </location>
</feature>
<dbReference type="OrthoDB" id="2331100at2759"/>